<dbReference type="AlphaFoldDB" id="A0A183HZB2"/>
<keyword evidence="3" id="KW-1185">Reference proteome</keyword>
<dbReference type="STRING" id="387005.A0A183HZB2"/>
<sequence length="114" mass="12785">MEGVLQNFICNKLLLLIKDRERGGALMHLNVIVYNKTQNFAGQTIQINISATETIKILKEKVMEKTDIPNGIQDITFGVQSLDDASTIKNCHIEDGYTVYSTPTYVEIPQQPSL</sequence>
<dbReference type="Proteomes" id="UP000267606">
    <property type="component" value="Unassembled WGS sequence"/>
</dbReference>
<organism evidence="4">
    <name type="scientific">Onchocerca flexuosa</name>
    <dbReference type="NCBI Taxonomy" id="387005"/>
    <lineage>
        <taxon>Eukaryota</taxon>
        <taxon>Metazoa</taxon>
        <taxon>Ecdysozoa</taxon>
        <taxon>Nematoda</taxon>
        <taxon>Chromadorea</taxon>
        <taxon>Rhabditida</taxon>
        <taxon>Spirurina</taxon>
        <taxon>Spiruromorpha</taxon>
        <taxon>Filarioidea</taxon>
        <taxon>Onchocercidae</taxon>
        <taxon>Onchocerca</taxon>
    </lineage>
</organism>
<feature type="domain" description="Ubiquitin-like" evidence="1">
    <location>
        <begin position="29"/>
        <end position="100"/>
    </location>
</feature>
<dbReference type="InterPro" id="IPR000626">
    <property type="entry name" value="Ubiquitin-like_dom"/>
</dbReference>
<evidence type="ECO:0000313" key="4">
    <source>
        <dbReference type="WBParaSite" id="OFLC_0001282501-mRNA-1"/>
    </source>
</evidence>
<evidence type="ECO:0000259" key="1">
    <source>
        <dbReference type="PROSITE" id="PS50053"/>
    </source>
</evidence>
<dbReference type="InterPro" id="IPR029071">
    <property type="entry name" value="Ubiquitin-like_domsf"/>
</dbReference>
<dbReference type="PROSITE" id="PS50053">
    <property type="entry name" value="UBIQUITIN_2"/>
    <property type="match status" value="1"/>
</dbReference>
<dbReference type="EMBL" id="UZAJ01039946">
    <property type="protein sequence ID" value="VDP12258.1"/>
    <property type="molecule type" value="Genomic_DNA"/>
</dbReference>
<accession>A0A183HZB2</accession>
<dbReference type="Gene3D" id="3.10.20.90">
    <property type="entry name" value="Phosphatidylinositol 3-kinase Catalytic Subunit, Chain A, domain 1"/>
    <property type="match status" value="1"/>
</dbReference>
<dbReference type="SUPFAM" id="SSF54236">
    <property type="entry name" value="Ubiquitin-like"/>
    <property type="match status" value="1"/>
</dbReference>
<proteinExistence type="predicted"/>
<protein>
    <submittedName>
        <fullName evidence="4">Ubiquitin-like domain-containing protein</fullName>
    </submittedName>
</protein>
<dbReference type="Pfam" id="PF00240">
    <property type="entry name" value="ubiquitin"/>
    <property type="match status" value="1"/>
</dbReference>
<dbReference type="WBParaSite" id="OFLC_0001282501-mRNA-1">
    <property type="protein sequence ID" value="OFLC_0001282501-mRNA-1"/>
    <property type="gene ID" value="OFLC_0001282501"/>
</dbReference>
<name>A0A183HZB2_9BILA</name>
<dbReference type="CDD" id="cd17039">
    <property type="entry name" value="Ubl_ubiquitin_like"/>
    <property type="match status" value="1"/>
</dbReference>
<reference evidence="4" key="1">
    <citation type="submission" date="2016-06" db="UniProtKB">
        <authorList>
            <consortium name="WormBaseParasite"/>
        </authorList>
    </citation>
    <scope>IDENTIFICATION</scope>
</reference>
<evidence type="ECO:0000313" key="3">
    <source>
        <dbReference type="Proteomes" id="UP000267606"/>
    </source>
</evidence>
<evidence type="ECO:0000313" key="2">
    <source>
        <dbReference type="EMBL" id="VDP12258.1"/>
    </source>
</evidence>
<gene>
    <name evidence="2" type="ORF">OFLC_LOCUS12824</name>
</gene>
<reference evidence="2 3" key="2">
    <citation type="submission" date="2018-11" db="EMBL/GenBank/DDBJ databases">
        <authorList>
            <consortium name="Pathogen Informatics"/>
        </authorList>
    </citation>
    <scope>NUCLEOTIDE SEQUENCE [LARGE SCALE GENOMIC DNA]</scope>
</reference>